<sequence length="41" mass="4607">MLIPHSSAALRFSCIMLFKISPLQKIALASFKGRHEEESSM</sequence>
<proteinExistence type="predicted"/>
<reference evidence="1" key="2">
    <citation type="journal article" date="2015" name="Fish Shellfish Immunol.">
        <title>Early steps in the European eel (Anguilla anguilla)-Vibrio vulnificus interaction in the gills: Role of the RtxA13 toxin.</title>
        <authorList>
            <person name="Callol A."/>
            <person name="Pajuelo D."/>
            <person name="Ebbesson L."/>
            <person name="Teles M."/>
            <person name="MacKenzie S."/>
            <person name="Amaro C."/>
        </authorList>
    </citation>
    <scope>NUCLEOTIDE SEQUENCE</scope>
</reference>
<reference evidence="1" key="1">
    <citation type="submission" date="2014-11" db="EMBL/GenBank/DDBJ databases">
        <authorList>
            <person name="Amaro Gonzalez C."/>
        </authorList>
    </citation>
    <scope>NUCLEOTIDE SEQUENCE</scope>
</reference>
<name>A0A0E9SI16_ANGAN</name>
<evidence type="ECO:0000313" key="1">
    <source>
        <dbReference type="EMBL" id="JAH40941.1"/>
    </source>
</evidence>
<protein>
    <submittedName>
        <fullName evidence="1">Uncharacterized protein</fullName>
    </submittedName>
</protein>
<dbReference type="EMBL" id="GBXM01067636">
    <property type="protein sequence ID" value="JAH40941.1"/>
    <property type="molecule type" value="Transcribed_RNA"/>
</dbReference>
<organism evidence="1">
    <name type="scientific">Anguilla anguilla</name>
    <name type="common">European freshwater eel</name>
    <name type="synonym">Muraena anguilla</name>
    <dbReference type="NCBI Taxonomy" id="7936"/>
    <lineage>
        <taxon>Eukaryota</taxon>
        <taxon>Metazoa</taxon>
        <taxon>Chordata</taxon>
        <taxon>Craniata</taxon>
        <taxon>Vertebrata</taxon>
        <taxon>Euteleostomi</taxon>
        <taxon>Actinopterygii</taxon>
        <taxon>Neopterygii</taxon>
        <taxon>Teleostei</taxon>
        <taxon>Anguilliformes</taxon>
        <taxon>Anguillidae</taxon>
        <taxon>Anguilla</taxon>
    </lineage>
</organism>
<accession>A0A0E9SI16</accession>
<dbReference type="AlphaFoldDB" id="A0A0E9SI16"/>